<sequence>LTTADPVDPDVKRWWAEKAAEIYRYVPDFGGFLVKADSEFRPGPFTYGRDHVDGANVLAEALEPHGGLVIWRCFVYNCLQDWRDRSTDRAKAAYDHFKPLDGKFLDNVI</sequence>
<feature type="domain" description="Glycosyl hydrolase family 67 catalytic" evidence="1">
    <location>
        <begin position="1"/>
        <end position="109"/>
    </location>
</feature>
<evidence type="ECO:0000259" key="1">
    <source>
        <dbReference type="Pfam" id="PF07488"/>
    </source>
</evidence>
<evidence type="ECO:0000313" key="3">
    <source>
        <dbReference type="Proteomes" id="UP001519887"/>
    </source>
</evidence>
<protein>
    <submittedName>
        <fullName evidence="2">Alpha-glucuronidase</fullName>
    </submittedName>
</protein>
<dbReference type="InterPro" id="IPR011100">
    <property type="entry name" value="Glyco_hydro_67_cat"/>
</dbReference>
<dbReference type="PANTHER" id="PTHR39207:SF1">
    <property type="entry name" value="ALPHA-GLUCURONIDASE A"/>
    <property type="match status" value="1"/>
</dbReference>
<dbReference type="Pfam" id="PF07488">
    <property type="entry name" value="Glyco_hydro_67M"/>
    <property type="match status" value="1"/>
</dbReference>
<organism evidence="2 3">
    <name type="scientific">Paenibacillus sepulcri</name>
    <dbReference type="NCBI Taxonomy" id="359917"/>
    <lineage>
        <taxon>Bacteria</taxon>
        <taxon>Bacillati</taxon>
        <taxon>Bacillota</taxon>
        <taxon>Bacilli</taxon>
        <taxon>Bacillales</taxon>
        <taxon>Paenibacillaceae</taxon>
        <taxon>Paenibacillus</taxon>
    </lineage>
</organism>
<feature type="non-terminal residue" evidence="2">
    <location>
        <position position="109"/>
    </location>
</feature>
<name>A0ABS7CN14_9BACL</name>
<accession>A0ABS7CN14</accession>
<evidence type="ECO:0000313" key="2">
    <source>
        <dbReference type="EMBL" id="MBW7462293.1"/>
    </source>
</evidence>
<dbReference type="Gene3D" id="3.20.20.80">
    <property type="entry name" value="Glycosidases"/>
    <property type="match status" value="1"/>
</dbReference>
<dbReference type="Proteomes" id="UP001519887">
    <property type="component" value="Unassembled WGS sequence"/>
</dbReference>
<gene>
    <name evidence="2" type="ORF">K0U00_50400</name>
</gene>
<dbReference type="InterPro" id="IPR017853">
    <property type="entry name" value="GH"/>
</dbReference>
<comment type="caution">
    <text evidence="2">The sequence shown here is derived from an EMBL/GenBank/DDBJ whole genome shotgun (WGS) entry which is preliminary data.</text>
</comment>
<dbReference type="PANTHER" id="PTHR39207">
    <property type="entry name" value="ALPHA-GLUCURONIDASE A"/>
    <property type="match status" value="1"/>
</dbReference>
<proteinExistence type="predicted"/>
<reference evidence="2 3" key="1">
    <citation type="submission" date="2021-07" db="EMBL/GenBank/DDBJ databases">
        <title>Paenibacillus radiodurans sp. nov., isolated from the southeastern edge of Tengger Desert.</title>
        <authorList>
            <person name="Zhang G."/>
        </authorList>
    </citation>
    <scope>NUCLEOTIDE SEQUENCE [LARGE SCALE GENOMIC DNA]</scope>
    <source>
        <strain evidence="2 3">CCM 7311</strain>
    </source>
</reference>
<dbReference type="EMBL" id="JAHZIK010003775">
    <property type="protein sequence ID" value="MBW7462293.1"/>
    <property type="molecule type" value="Genomic_DNA"/>
</dbReference>
<keyword evidence="3" id="KW-1185">Reference proteome</keyword>
<feature type="non-terminal residue" evidence="2">
    <location>
        <position position="1"/>
    </location>
</feature>
<dbReference type="SUPFAM" id="SSF51445">
    <property type="entry name" value="(Trans)glycosidases"/>
    <property type="match status" value="1"/>
</dbReference>